<protein>
    <recommendedName>
        <fullName evidence="1">HD/PDEase domain-containing protein</fullName>
    </recommendedName>
</protein>
<dbReference type="AlphaFoldDB" id="A0A0F9QF35"/>
<proteinExistence type="predicted"/>
<dbReference type="InterPro" id="IPR003607">
    <property type="entry name" value="HD/PDEase_dom"/>
</dbReference>
<accession>A0A0F9QF35</accession>
<comment type="caution">
    <text evidence="2">The sequence shown here is derived from an EMBL/GenBank/DDBJ whole genome shotgun (WGS) entry which is preliminary data.</text>
</comment>
<dbReference type="SUPFAM" id="SSF109604">
    <property type="entry name" value="HD-domain/PDEase-like"/>
    <property type="match status" value="1"/>
</dbReference>
<feature type="domain" description="HD/PDEase" evidence="1">
    <location>
        <begin position="15"/>
        <end position="133"/>
    </location>
</feature>
<evidence type="ECO:0000313" key="2">
    <source>
        <dbReference type="EMBL" id="KKN41139.1"/>
    </source>
</evidence>
<dbReference type="PANTHER" id="PTHR33594:SF1">
    <property type="entry name" value="HD_PDEASE DOMAIN-CONTAINING PROTEIN"/>
    <property type="match status" value="1"/>
</dbReference>
<dbReference type="PANTHER" id="PTHR33594">
    <property type="entry name" value="SUPERFAMILY HYDROLASE, PUTATIVE (AFU_ORTHOLOGUE AFUA_1G03035)-RELATED"/>
    <property type="match status" value="1"/>
</dbReference>
<name>A0A0F9QF35_9ZZZZ</name>
<dbReference type="Gene3D" id="1.10.3210.50">
    <property type="match status" value="1"/>
</dbReference>
<sequence length="196" mass="22580">MWKQKLLELVKDFKHSAWGFSHFTRIFELSLELGRAEQFEIDSEALFAAAYLHDIGAFEPYSQKNEDHSDVAIENCDAILKSIDFPAEKNQLVKDIIKSHMFYAKPVNNLESKIFHDADTLDFMGTIGITRILSIIGKEDWTPDLDSAIKLIKKFCTELQSSLVTHAAQKIGRVRKKEMEEFLKNLAEETNHYELL</sequence>
<evidence type="ECO:0000259" key="1">
    <source>
        <dbReference type="SMART" id="SM00471"/>
    </source>
</evidence>
<dbReference type="InterPro" id="IPR006674">
    <property type="entry name" value="HD_domain"/>
</dbReference>
<dbReference type="EMBL" id="LAZR01001666">
    <property type="protein sequence ID" value="KKN41139.1"/>
    <property type="molecule type" value="Genomic_DNA"/>
</dbReference>
<dbReference type="CDD" id="cd00077">
    <property type="entry name" value="HDc"/>
    <property type="match status" value="1"/>
</dbReference>
<dbReference type="Pfam" id="PF01966">
    <property type="entry name" value="HD"/>
    <property type="match status" value="1"/>
</dbReference>
<reference evidence="2" key="1">
    <citation type="journal article" date="2015" name="Nature">
        <title>Complex archaea that bridge the gap between prokaryotes and eukaryotes.</title>
        <authorList>
            <person name="Spang A."/>
            <person name="Saw J.H."/>
            <person name="Jorgensen S.L."/>
            <person name="Zaremba-Niedzwiedzka K."/>
            <person name="Martijn J."/>
            <person name="Lind A.E."/>
            <person name="van Eijk R."/>
            <person name="Schleper C."/>
            <person name="Guy L."/>
            <person name="Ettema T.J."/>
        </authorList>
    </citation>
    <scope>NUCLEOTIDE SEQUENCE</scope>
</reference>
<organism evidence="2">
    <name type="scientific">marine sediment metagenome</name>
    <dbReference type="NCBI Taxonomy" id="412755"/>
    <lineage>
        <taxon>unclassified sequences</taxon>
        <taxon>metagenomes</taxon>
        <taxon>ecological metagenomes</taxon>
    </lineage>
</organism>
<dbReference type="SMART" id="SM00471">
    <property type="entry name" value="HDc"/>
    <property type="match status" value="1"/>
</dbReference>
<gene>
    <name evidence="2" type="ORF">LCGC14_0726210</name>
</gene>